<dbReference type="Proteomes" id="UP000237246">
    <property type="component" value="Unassembled WGS sequence"/>
</dbReference>
<evidence type="ECO:0000313" key="1">
    <source>
        <dbReference type="EMBL" id="POI27849.1"/>
    </source>
</evidence>
<comment type="caution">
    <text evidence="1">The sequence shown here is derived from an EMBL/GenBank/DDBJ whole genome shotgun (WGS) entry which is preliminary data.</text>
</comment>
<dbReference type="AlphaFoldDB" id="A0A2P4SUQ1"/>
<sequence length="43" mass="4690">MAQNCTGEAAKDNGLCSTAISCPRSISVQFWLNTFQAADSYCW</sequence>
<gene>
    <name evidence="1" type="ORF">CIB84_008401</name>
</gene>
<organism evidence="1 2">
    <name type="scientific">Bambusicola thoracicus</name>
    <name type="common">Chinese bamboo-partridge</name>
    <name type="synonym">Perdix thoracica</name>
    <dbReference type="NCBI Taxonomy" id="9083"/>
    <lineage>
        <taxon>Eukaryota</taxon>
        <taxon>Metazoa</taxon>
        <taxon>Chordata</taxon>
        <taxon>Craniata</taxon>
        <taxon>Vertebrata</taxon>
        <taxon>Euteleostomi</taxon>
        <taxon>Archelosauria</taxon>
        <taxon>Archosauria</taxon>
        <taxon>Dinosauria</taxon>
        <taxon>Saurischia</taxon>
        <taxon>Theropoda</taxon>
        <taxon>Coelurosauria</taxon>
        <taxon>Aves</taxon>
        <taxon>Neognathae</taxon>
        <taxon>Galloanserae</taxon>
        <taxon>Galliformes</taxon>
        <taxon>Phasianidae</taxon>
        <taxon>Perdicinae</taxon>
        <taxon>Bambusicola</taxon>
    </lineage>
</organism>
<accession>A0A2P4SUQ1</accession>
<protein>
    <submittedName>
        <fullName evidence="1">Uncharacterized protein</fullName>
    </submittedName>
</protein>
<reference evidence="1 2" key="1">
    <citation type="submission" date="2018-01" db="EMBL/GenBank/DDBJ databases">
        <title>Comparison of the Chinese Bamboo Partridge and Red Junglefowl genome sequences highlights the importance of demography in genome evolution.</title>
        <authorList>
            <person name="Tiley G.P."/>
            <person name="Kimball R.T."/>
            <person name="Braun E.L."/>
            <person name="Burleigh J.G."/>
        </authorList>
    </citation>
    <scope>NUCLEOTIDE SEQUENCE [LARGE SCALE GENOMIC DNA]</scope>
    <source>
        <strain evidence="1">RTK389</strain>
        <tissue evidence="1">Blood</tissue>
    </source>
</reference>
<keyword evidence="2" id="KW-1185">Reference proteome</keyword>
<dbReference type="EMBL" id="PPHD01021931">
    <property type="protein sequence ID" value="POI27849.1"/>
    <property type="molecule type" value="Genomic_DNA"/>
</dbReference>
<name>A0A2P4SUQ1_BAMTH</name>
<proteinExistence type="predicted"/>
<evidence type="ECO:0000313" key="2">
    <source>
        <dbReference type="Proteomes" id="UP000237246"/>
    </source>
</evidence>